<keyword evidence="1 2" id="KW-0690">Ribosome biogenesis</keyword>
<dbReference type="SMART" id="SM00879">
    <property type="entry name" value="Brix"/>
    <property type="match status" value="1"/>
</dbReference>
<name>A0A0U3DRZ1_9EURY</name>
<feature type="domain" description="Brix" evidence="3">
    <location>
        <begin position="1"/>
        <end position="163"/>
    </location>
</feature>
<evidence type="ECO:0000256" key="1">
    <source>
        <dbReference type="ARBA" id="ARBA00022517"/>
    </source>
</evidence>
<comment type="function">
    <text evidence="2">Probably involved in the biogenesis of the ribosome.</text>
</comment>
<dbReference type="KEGG" id="mmil:sm9_1396"/>
<dbReference type="HAMAP" id="MF_00699">
    <property type="entry name" value="BriX"/>
    <property type="match status" value="1"/>
</dbReference>
<reference evidence="4 5" key="1">
    <citation type="submission" date="2015-04" db="EMBL/GenBank/DDBJ databases">
        <title>The complete genome sequence of the rumen methanogen Methanobrevibacter millerae SM9.</title>
        <authorList>
            <person name="Leahy S.C."/>
            <person name="Kelly W.J."/>
            <person name="Pacheco D.M."/>
            <person name="Li D."/>
            <person name="Altermann E."/>
            <person name="Attwood G.T."/>
        </authorList>
    </citation>
    <scope>NUCLEOTIDE SEQUENCE [LARGE SCALE GENOMIC DNA]</scope>
    <source>
        <strain evidence="4 5">SM9</strain>
    </source>
</reference>
<gene>
    <name evidence="4" type="ORF">sm9_1396</name>
</gene>
<dbReference type="OrthoDB" id="117530at2157"/>
<dbReference type="GO" id="GO:0019843">
    <property type="term" value="F:rRNA binding"/>
    <property type="evidence" value="ECO:0007669"/>
    <property type="project" value="InterPro"/>
</dbReference>
<evidence type="ECO:0000313" key="4">
    <source>
        <dbReference type="EMBL" id="ALT69177.1"/>
    </source>
</evidence>
<evidence type="ECO:0000259" key="3">
    <source>
        <dbReference type="PROSITE" id="PS50833"/>
    </source>
</evidence>
<proteinExistence type="inferred from homology"/>
<sequence length="163" mass="18509">MLISTSRKPSQKTRKFCKNLAHATDSTSVNRGKMNMRELLLRALDEDEINLAIVNEIKGNPSRITFYSNKGEVLITVLISVTTTNERLNISPSKLKIVSEVQKLNCLSDILGFELVDKAEENYINITNGYDDLVAKINFINKFGDKTDFQINIKKILDNNDRE</sequence>
<evidence type="ECO:0000313" key="5">
    <source>
        <dbReference type="Proteomes" id="UP000067738"/>
    </source>
</evidence>
<accession>A0A0U3DRZ1</accession>
<dbReference type="PATRIC" id="fig|230361.4.peg.1440"/>
<dbReference type="EMBL" id="CP011266">
    <property type="protein sequence ID" value="ALT69177.1"/>
    <property type="molecule type" value="Genomic_DNA"/>
</dbReference>
<dbReference type="InterPro" id="IPR007109">
    <property type="entry name" value="Brix"/>
</dbReference>
<dbReference type="AlphaFoldDB" id="A0A0U3DRZ1"/>
<keyword evidence="5" id="KW-1185">Reference proteome</keyword>
<dbReference type="InterPro" id="IPR023548">
    <property type="entry name" value="Brix_dom_Rbsml_bgen_prot"/>
</dbReference>
<dbReference type="Gene3D" id="3.40.50.10480">
    <property type="entry name" value="Probable brix-domain ribosomal biogenesis protein"/>
    <property type="match status" value="1"/>
</dbReference>
<dbReference type="GeneID" id="26736344"/>
<dbReference type="PROSITE" id="PS50833">
    <property type="entry name" value="BRIX"/>
    <property type="match status" value="1"/>
</dbReference>
<dbReference type="Proteomes" id="UP000067738">
    <property type="component" value="Chromosome"/>
</dbReference>
<protein>
    <recommendedName>
        <fullName evidence="2">Probable Brix domain-containing ribosomal biogenesis protein</fullName>
    </recommendedName>
</protein>
<dbReference type="RefSeq" id="WP_058739429.1">
    <property type="nucleotide sequence ID" value="NZ_CP011266.1"/>
</dbReference>
<dbReference type="SUPFAM" id="SSF52954">
    <property type="entry name" value="Class II aaRS ABD-related"/>
    <property type="match status" value="1"/>
</dbReference>
<evidence type="ECO:0000256" key="2">
    <source>
        <dbReference type="HAMAP-Rule" id="MF_00699"/>
    </source>
</evidence>
<organism evidence="4 5">
    <name type="scientific">Methanobrevibacter millerae</name>
    <dbReference type="NCBI Taxonomy" id="230361"/>
    <lineage>
        <taxon>Archaea</taxon>
        <taxon>Methanobacteriati</taxon>
        <taxon>Methanobacteriota</taxon>
        <taxon>Methanomada group</taxon>
        <taxon>Methanobacteria</taxon>
        <taxon>Methanobacteriales</taxon>
        <taxon>Methanobacteriaceae</taxon>
        <taxon>Methanobrevibacter</taxon>
    </lineage>
</organism>
<dbReference type="GO" id="GO:0006364">
    <property type="term" value="P:rRNA processing"/>
    <property type="evidence" value="ECO:0007669"/>
    <property type="project" value="InterPro"/>
</dbReference>